<dbReference type="Pfam" id="PF15710">
    <property type="entry name" value="Brme1"/>
    <property type="match status" value="1"/>
</dbReference>
<dbReference type="EMBL" id="CABDUW010000035">
    <property type="protein sequence ID" value="VTJ53925.1"/>
    <property type="molecule type" value="Genomic_DNA"/>
</dbReference>
<feature type="compositionally biased region" description="Polar residues" evidence="1">
    <location>
        <begin position="209"/>
        <end position="219"/>
    </location>
</feature>
<dbReference type="PANTHER" id="PTHR14583:SF0">
    <property type="entry name" value="BREAK REPAIR MEIOTIC RECOMBINASE RECRUITMENT FACTOR 1"/>
    <property type="match status" value="1"/>
</dbReference>
<feature type="compositionally biased region" description="Gly residues" evidence="1">
    <location>
        <begin position="251"/>
        <end position="272"/>
    </location>
</feature>
<feature type="compositionally biased region" description="Gly residues" evidence="1">
    <location>
        <begin position="395"/>
        <end position="404"/>
    </location>
</feature>
<comment type="caution">
    <text evidence="2">The sequence shown here is derived from an EMBL/GenBank/DDBJ whole genome shotgun (WGS) entry which is preliminary data.</text>
</comment>
<keyword evidence="3" id="KW-1185">Reference proteome</keyword>
<dbReference type="Proteomes" id="UP000335636">
    <property type="component" value="Unassembled WGS sequence"/>
</dbReference>
<reference evidence="2" key="1">
    <citation type="submission" date="2019-04" db="EMBL/GenBank/DDBJ databases">
        <authorList>
            <person name="Alioto T."/>
            <person name="Alioto T."/>
        </authorList>
    </citation>
    <scope>NUCLEOTIDE SEQUENCE [LARGE SCALE GENOMIC DNA]</scope>
</reference>
<feature type="compositionally biased region" description="Polar residues" evidence="1">
    <location>
        <begin position="163"/>
        <end position="180"/>
    </location>
</feature>
<gene>
    <name evidence="2" type="ORF">MONAX_5E045915</name>
</gene>
<dbReference type="GO" id="GO:1990918">
    <property type="term" value="P:double-strand break repair involved in meiotic recombination"/>
    <property type="evidence" value="ECO:0007669"/>
    <property type="project" value="InterPro"/>
</dbReference>
<feature type="compositionally biased region" description="Polar residues" evidence="1">
    <location>
        <begin position="334"/>
        <end position="346"/>
    </location>
</feature>
<sequence length="666" mass="68705">MSKRKKLRTSGEGVRPPKPPKNPRLGHSKGGPESPDSGHLHHPEESEDSSGPVAFTELTGEEPGGAVSSSPHEETGAASRLLGQPEKEPIPLPPSQNSVGRFVPQFAKPRKTGTRKAETREEDPENGAVSSDTLPVPSAQQAGSLLLQESLGLALQEARGPGEQTQADSPCSEQSGQNLETPVPGRGDSQPLFSSEVGTGPSHPERASQNRLLEQSNSMMAGGNLGNRRPEAEMAWVLGDRGQKGHLPGSDAGGQGPDRGAPPGGGAQGGSGAELPWVPSDEGASRPHTAAPAPAVGLAQELSLTTPHLKTWNVGQDLPDPRQIPGGSGGEAGQSHSSPGCTSLSADPTEMDQRTPEVAGPGGQAFPSRQAPGRGCSAAELDCAPLAEDTTAGRGDLGLEGGPQGDMSSSPLGFLAPASGNQTPSVGAKDSGHLALEMGPDVGQVPRPSPVQEGPGRMCTRPVDRRAAGLGSQGREQVLKELSLSPGASGLLELRDTVGDPPPETGVPLGSPEPSAEAAGQPQQPPTSSDLELGFLPDSQIREALEGAGFEAPPEQVSPAGSESGLCWPDPSPRARGDLVMVAQVQPRPGVGVQAPEAPRMEDATGTVQGLVVELSNLNRLIMSAHRDLEAFRRLHSRKAKPPGKAPSLYPPKESLSRGEQAWRDL</sequence>
<evidence type="ECO:0000256" key="1">
    <source>
        <dbReference type="SAM" id="MobiDB-lite"/>
    </source>
</evidence>
<dbReference type="PANTHER" id="PTHR14583">
    <property type="entry name" value="UNCHARACTERIZED PROTEIN C19ORF57 FAMILY MEMBER"/>
    <property type="match status" value="1"/>
</dbReference>
<dbReference type="InterPro" id="IPR031441">
    <property type="entry name" value="Brme1"/>
</dbReference>
<name>A0A5E4AA45_MARMO</name>
<feature type="region of interest" description="Disordered" evidence="1">
    <location>
        <begin position="634"/>
        <end position="666"/>
    </location>
</feature>
<protein>
    <submittedName>
        <fullName evidence="2">Uncharacterized protein</fullName>
    </submittedName>
</protein>
<proteinExistence type="predicted"/>
<feature type="region of interest" description="Disordered" evidence="1">
    <location>
        <begin position="1"/>
        <end position="575"/>
    </location>
</feature>
<feature type="compositionally biased region" description="Low complexity" evidence="1">
    <location>
        <begin position="139"/>
        <end position="158"/>
    </location>
</feature>
<accession>A0A5E4AA45</accession>
<evidence type="ECO:0000313" key="2">
    <source>
        <dbReference type="EMBL" id="VTJ53925.1"/>
    </source>
</evidence>
<organism evidence="2 3">
    <name type="scientific">Marmota monax</name>
    <name type="common">Woodchuck</name>
    <dbReference type="NCBI Taxonomy" id="9995"/>
    <lineage>
        <taxon>Eukaryota</taxon>
        <taxon>Metazoa</taxon>
        <taxon>Chordata</taxon>
        <taxon>Craniata</taxon>
        <taxon>Vertebrata</taxon>
        <taxon>Euteleostomi</taxon>
        <taxon>Mammalia</taxon>
        <taxon>Eutheria</taxon>
        <taxon>Euarchontoglires</taxon>
        <taxon>Glires</taxon>
        <taxon>Rodentia</taxon>
        <taxon>Sciuromorpha</taxon>
        <taxon>Sciuridae</taxon>
        <taxon>Xerinae</taxon>
        <taxon>Marmotini</taxon>
        <taxon>Marmota</taxon>
    </lineage>
</organism>
<evidence type="ECO:0000313" key="3">
    <source>
        <dbReference type="Proteomes" id="UP000335636"/>
    </source>
</evidence>
<feature type="compositionally biased region" description="Basic and acidic residues" evidence="1">
    <location>
        <begin position="655"/>
        <end position="666"/>
    </location>
</feature>
<dbReference type="AlphaFoldDB" id="A0A5E4AA45"/>